<dbReference type="GeneID" id="101846604"/>
<protein>
    <submittedName>
        <fullName evidence="4">Uncharacterized protein LOC101846604</fullName>
    </submittedName>
</protein>
<dbReference type="InterPro" id="IPR002156">
    <property type="entry name" value="RNaseH_domain"/>
</dbReference>
<dbReference type="InterPro" id="IPR036397">
    <property type="entry name" value="RNaseH_sf"/>
</dbReference>
<evidence type="ECO:0000259" key="2">
    <source>
        <dbReference type="PROSITE" id="PS50879"/>
    </source>
</evidence>
<dbReference type="InterPro" id="IPR012337">
    <property type="entry name" value="RNaseH-like_sf"/>
</dbReference>
<dbReference type="CDD" id="cd09276">
    <property type="entry name" value="Rnase_HI_RT_non_LTR"/>
    <property type="match status" value="1"/>
</dbReference>
<dbReference type="RefSeq" id="XP_012942710.1">
    <property type="nucleotide sequence ID" value="XM_013087256.1"/>
</dbReference>
<dbReference type="PROSITE" id="PS50879">
    <property type="entry name" value="RNASE_H_1"/>
    <property type="match status" value="1"/>
</dbReference>
<accession>A0ABM1A886</accession>
<sequence>MGLYADDYTIYATNEDINQAENSVQAAINLLEQWAKQNKMEISTEKTECTLFTTSTHEAKRKAALSLKGAPITFNSNPTLLGVTLDRTLSSNAHIQNLELKLSSRLRPLKALTGTTWGASRECIKPIYYATCRSAIDYCAPAYMPLAKPSNLQKLERKQNEAARIITGCSKDTRVDSLLIEADILPLRHRADALTAISFEKSMRLPTTNQRKASATKSVPTRTGKSNWRKHAQNLVAETELDTYPREELVVLPPTQPWKAASYNVTFSTDLVADCKRANEPAVRKAAAEATIRSLPLPDVEVWTDGSAEHGTEYGGSGILIKTGDTELDQRVPAGRYCSNYGAELVALDTALDMLVALHTAGSLPNSARIHVYTDSRSAVMRLSYGPTNQSEKVACSIWQHLHTLCQRSACSIHLQWIPGHAGLAGNEEVDSIAKEATALTQIDTPIDFSTAKAVIHRSTRAKWKREAKPKLPFAQPPSFQLEASLRRQDRRLLSQMRTVSLTSSADLSSDASRLIDGVPLMPHVKKN</sequence>
<organism evidence="3 4">
    <name type="scientific">Aplysia californica</name>
    <name type="common">California sea hare</name>
    <dbReference type="NCBI Taxonomy" id="6500"/>
    <lineage>
        <taxon>Eukaryota</taxon>
        <taxon>Metazoa</taxon>
        <taxon>Spiralia</taxon>
        <taxon>Lophotrochozoa</taxon>
        <taxon>Mollusca</taxon>
        <taxon>Gastropoda</taxon>
        <taxon>Heterobranchia</taxon>
        <taxon>Euthyneura</taxon>
        <taxon>Tectipleura</taxon>
        <taxon>Aplysiida</taxon>
        <taxon>Aplysioidea</taxon>
        <taxon>Aplysiidae</taxon>
        <taxon>Aplysia</taxon>
    </lineage>
</organism>
<name>A0ABM1A886_APLCA</name>
<dbReference type="Proteomes" id="UP000694888">
    <property type="component" value="Unplaced"/>
</dbReference>
<dbReference type="Pfam" id="PF00075">
    <property type="entry name" value="RNase_H"/>
    <property type="match status" value="1"/>
</dbReference>
<evidence type="ECO:0000313" key="3">
    <source>
        <dbReference type="Proteomes" id="UP000694888"/>
    </source>
</evidence>
<reference evidence="4" key="1">
    <citation type="submission" date="2025-08" db="UniProtKB">
        <authorList>
            <consortium name="RefSeq"/>
        </authorList>
    </citation>
    <scope>IDENTIFICATION</scope>
</reference>
<feature type="compositionally biased region" description="Polar residues" evidence="1">
    <location>
        <begin position="207"/>
        <end position="226"/>
    </location>
</feature>
<keyword evidence="3" id="KW-1185">Reference proteome</keyword>
<dbReference type="SUPFAM" id="SSF53098">
    <property type="entry name" value="Ribonuclease H-like"/>
    <property type="match status" value="1"/>
</dbReference>
<feature type="domain" description="RNase H type-1" evidence="2">
    <location>
        <begin position="296"/>
        <end position="439"/>
    </location>
</feature>
<gene>
    <name evidence="4" type="primary">LOC101846604</name>
</gene>
<evidence type="ECO:0000313" key="4">
    <source>
        <dbReference type="RefSeq" id="XP_012942710.1"/>
    </source>
</evidence>
<dbReference type="InterPro" id="IPR052560">
    <property type="entry name" value="RdDP_mobile_element"/>
</dbReference>
<dbReference type="Gene3D" id="3.30.420.10">
    <property type="entry name" value="Ribonuclease H-like superfamily/Ribonuclease H"/>
    <property type="match status" value="1"/>
</dbReference>
<evidence type="ECO:0000256" key="1">
    <source>
        <dbReference type="SAM" id="MobiDB-lite"/>
    </source>
</evidence>
<dbReference type="PANTHER" id="PTHR36688:SF1">
    <property type="entry name" value="ENDONUCLEASE_EXONUCLEASE_PHOSPHATASE DOMAIN-CONTAINING PROTEIN"/>
    <property type="match status" value="1"/>
</dbReference>
<proteinExistence type="predicted"/>
<dbReference type="PANTHER" id="PTHR36688">
    <property type="entry name" value="ENDO/EXONUCLEASE/PHOSPHATASE DOMAIN-CONTAINING PROTEIN"/>
    <property type="match status" value="1"/>
</dbReference>
<feature type="region of interest" description="Disordered" evidence="1">
    <location>
        <begin position="207"/>
        <end position="227"/>
    </location>
</feature>